<evidence type="ECO:0000256" key="11">
    <source>
        <dbReference type="ARBA" id="ARBA00047524"/>
    </source>
</evidence>
<dbReference type="InterPro" id="IPR004709">
    <property type="entry name" value="NaH_exchanger"/>
</dbReference>
<feature type="transmembrane region" description="Helical" evidence="13">
    <location>
        <begin position="89"/>
        <end position="110"/>
    </location>
</feature>
<sequence>MGSGVVSWLMRIGESKPDSAHDPVDNLAIFIILLCACIIILGLGTGITLLVLTGGKSSNILVFDVELFFTYFLPPIIFNARLQVKKEHFFKNLMDIMLFGAFGTLISFFITSFDINFVFYTAIGAIFSATDSICTLQVLNQDELPLLYSLVFGEGV</sequence>
<dbReference type="EMBL" id="KI630401">
    <property type="protein sequence ID" value="EYU40522.1"/>
    <property type="molecule type" value="Genomic_DNA"/>
</dbReference>
<dbReference type="PhylomeDB" id="A0A022RJC6"/>
<evidence type="ECO:0000313" key="16">
    <source>
        <dbReference type="Proteomes" id="UP000030748"/>
    </source>
</evidence>
<dbReference type="Gene3D" id="6.10.140.1330">
    <property type="match status" value="1"/>
</dbReference>
<keyword evidence="2" id="KW-0813">Transport</keyword>
<keyword evidence="6 13" id="KW-1133">Transmembrane helix</keyword>
<evidence type="ECO:0000256" key="2">
    <source>
        <dbReference type="ARBA" id="ARBA00022448"/>
    </source>
</evidence>
<dbReference type="PANTHER" id="PTHR10110:SF159">
    <property type="entry name" value="SODIUM_HYDROGEN EXCHANGER 3"/>
    <property type="match status" value="1"/>
</dbReference>
<keyword evidence="3" id="KW-0633">Potassium transport</keyword>
<comment type="subcellular location">
    <subcellularLocation>
        <location evidence="1">Membrane</location>
        <topology evidence="1">Multi-pass membrane protein</topology>
    </subcellularLocation>
</comment>
<dbReference type="GO" id="GO:0006885">
    <property type="term" value="P:regulation of pH"/>
    <property type="evidence" value="ECO:0007669"/>
    <property type="project" value="InterPro"/>
</dbReference>
<dbReference type="AlphaFoldDB" id="A0A022RJC6"/>
<comment type="catalytic activity">
    <reaction evidence="11">
        <text>Na(+)(in) + H(+)(out) = Na(+)(out) + H(+)(in)</text>
        <dbReference type="Rhea" id="RHEA:29419"/>
        <dbReference type="ChEBI" id="CHEBI:15378"/>
        <dbReference type="ChEBI" id="CHEBI:29101"/>
    </reaction>
</comment>
<feature type="domain" description="Cation/H+ exchanger transmembrane" evidence="14">
    <location>
        <begin position="38"/>
        <end position="156"/>
    </location>
</feature>
<evidence type="ECO:0000259" key="14">
    <source>
        <dbReference type="Pfam" id="PF00999"/>
    </source>
</evidence>
<evidence type="ECO:0000313" key="15">
    <source>
        <dbReference type="EMBL" id="EYU40522.1"/>
    </source>
</evidence>
<dbReference type="PANTHER" id="PTHR10110">
    <property type="entry name" value="SODIUM/HYDROGEN EXCHANGER"/>
    <property type="match status" value="1"/>
</dbReference>
<comment type="catalytic activity">
    <reaction evidence="12">
        <text>K(+)(in) + H(+)(out) = K(+)(out) + H(+)(in)</text>
        <dbReference type="Rhea" id="RHEA:29467"/>
        <dbReference type="ChEBI" id="CHEBI:15378"/>
        <dbReference type="ChEBI" id="CHEBI:29103"/>
    </reaction>
</comment>
<dbReference type="GO" id="GO:0006813">
    <property type="term" value="P:potassium ion transport"/>
    <property type="evidence" value="ECO:0007669"/>
    <property type="project" value="UniProtKB-KW"/>
</dbReference>
<feature type="transmembrane region" description="Helical" evidence="13">
    <location>
        <begin position="59"/>
        <end position="77"/>
    </location>
</feature>
<reference evidence="15 16" key="1">
    <citation type="journal article" date="2013" name="Proc. Natl. Acad. Sci. U.S.A.">
        <title>Fine-scale variation in meiotic recombination in Mimulus inferred from population shotgun sequencing.</title>
        <authorList>
            <person name="Hellsten U."/>
            <person name="Wright K.M."/>
            <person name="Jenkins J."/>
            <person name="Shu S."/>
            <person name="Yuan Y."/>
            <person name="Wessler S.R."/>
            <person name="Schmutz J."/>
            <person name="Willis J.H."/>
            <person name="Rokhsar D.S."/>
        </authorList>
    </citation>
    <scope>NUCLEOTIDE SEQUENCE [LARGE SCALE GENOMIC DNA]</scope>
    <source>
        <strain evidence="16">cv. DUN x IM62</strain>
    </source>
</reference>
<evidence type="ECO:0000256" key="9">
    <source>
        <dbReference type="ARBA" id="ARBA00023136"/>
    </source>
</evidence>
<evidence type="ECO:0000256" key="7">
    <source>
        <dbReference type="ARBA" id="ARBA00023053"/>
    </source>
</evidence>
<keyword evidence="10" id="KW-0739">Sodium transport</keyword>
<organism evidence="15 16">
    <name type="scientific">Erythranthe guttata</name>
    <name type="common">Yellow monkey flower</name>
    <name type="synonym">Mimulus guttatus</name>
    <dbReference type="NCBI Taxonomy" id="4155"/>
    <lineage>
        <taxon>Eukaryota</taxon>
        <taxon>Viridiplantae</taxon>
        <taxon>Streptophyta</taxon>
        <taxon>Embryophyta</taxon>
        <taxon>Tracheophyta</taxon>
        <taxon>Spermatophyta</taxon>
        <taxon>Magnoliopsida</taxon>
        <taxon>eudicotyledons</taxon>
        <taxon>Gunneridae</taxon>
        <taxon>Pentapetalae</taxon>
        <taxon>asterids</taxon>
        <taxon>lamiids</taxon>
        <taxon>Lamiales</taxon>
        <taxon>Phrymaceae</taxon>
        <taxon>Erythranthe</taxon>
    </lineage>
</organism>
<evidence type="ECO:0000256" key="1">
    <source>
        <dbReference type="ARBA" id="ARBA00004141"/>
    </source>
</evidence>
<evidence type="ECO:0000256" key="4">
    <source>
        <dbReference type="ARBA" id="ARBA00022692"/>
    </source>
</evidence>
<keyword evidence="7" id="KW-0915">Sodium</keyword>
<name>A0A022RJC6_ERYGU</name>
<evidence type="ECO:0000256" key="13">
    <source>
        <dbReference type="SAM" id="Phobius"/>
    </source>
</evidence>
<dbReference type="Proteomes" id="UP000030748">
    <property type="component" value="Unassembled WGS sequence"/>
</dbReference>
<accession>A0A022RJC6</accession>
<evidence type="ECO:0000256" key="3">
    <source>
        <dbReference type="ARBA" id="ARBA00022538"/>
    </source>
</evidence>
<keyword evidence="4 13" id="KW-0812">Transmembrane</keyword>
<dbReference type="InterPro" id="IPR006153">
    <property type="entry name" value="Cation/H_exchanger_TM"/>
</dbReference>
<dbReference type="InterPro" id="IPR018422">
    <property type="entry name" value="Cation/H_exchanger_CPA1"/>
</dbReference>
<evidence type="ECO:0000256" key="10">
    <source>
        <dbReference type="ARBA" id="ARBA00023201"/>
    </source>
</evidence>
<dbReference type="Pfam" id="PF00999">
    <property type="entry name" value="Na_H_Exchanger"/>
    <property type="match status" value="1"/>
</dbReference>
<keyword evidence="16" id="KW-1185">Reference proteome</keyword>
<dbReference type="GO" id="GO:0016020">
    <property type="term" value="C:membrane"/>
    <property type="evidence" value="ECO:0007669"/>
    <property type="project" value="UniProtKB-SubCell"/>
</dbReference>
<dbReference type="GO" id="GO:0015385">
    <property type="term" value="F:sodium:proton antiporter activity"/>
    <property type="evidence" value="ECO:0007669"/>
    <property type="project" value="InterPro"/>
</dbReference>
<feature type="transmembrane region" description="Helical" evidence="13">
    <location>
        <begin position="27"/>
        <end position="52"/>
    </location>
</feature>
<dbReference type="PRINTS" id="PR01084">
    <property type="entry name" value="NAHEXCHNGR"/>
</dbReference>
<evidence type="ECO:0000256" key="6">
    <source>
        <dbReference type="ARBA" id="ARBA00022989"/>
    </source>
</evidence>
<keyword evidence="8" id="KW-0406">Ion transport</keyword>
<gene>
    <name evidence="15" type="ORF">MIMGU_mgv1a026770mg</name>
</gene>
<evidence type="ECO:0000256" key="12">
    <source>
        <dbReference type="ARBA" id="ARBA00047912"/>
    </source>
</evidence>
<protein>
    <recommendedName>
        <fullName evidence="14">Cation/H+ exchanger transmembrane domain-containing protein</fullName>
    </recommendedName>
</protein>
<dbReference type="eggNOG" id="KOG1965">
    <property type="taxonomic scope" value="Eukaryota"/>
</dbReference>
<evidence type="ECO:0000256" key="5">
    <source>
        <dbReference type="ARBA" id="ARBA00022958"/>
    </source>
</evidence>
<evidence type="ECO:0000256" key="8">
    <source>
        <dbReference type="ARBA" id="ARBA00023065"/>
    </source>
</evidence>
<keyword evidence="9 13" id="KW-0472">Membrane</keyword>
<proteinExistence type="predicted"/>
<keyword evidence="5" id="KW-0630">Potassium</keyword>
<feature type="transmembrane region" description="Helical" evidence="13">
    <location>
        <begin position="117"/>
        <end position="139"/>
    </location>
</feature>